<evidence type="ECO:0000313" key="2">
    <source>
        <dbReference type="EMBL" id="KAF2681313.1"/>
    </source>
</evidence>
<feature type="transmembrane region" description="Helical" evidence="1">
    <location>
        <begin position="44"/>
        <end position="72"/>
    </location>
</feature>
<keyword evidence="3" id="KW-1185">Reference proteome</keyword>
<dbReference type="Proteomes" id="UP000799291">
    <property type="component" value="Unassembled WGS sequence"/>
</dbReference>
<keyword evidence="1" id="KW-0812">Transmembrane</keyword>
<reference evidence="2" key="1">
    <citation type="journal article" date="2020" name="Stud. Mycol.">
        <title>101 Dothideomycetes genomes: a test case for predicting lifestyles and emergence of pathogens.</title>
        <authorList>
            <person name="Haridas S."/>
            <person name="Albert R."/>
            <person name="Binder M."/>
            <person name="Bloem J."/>
            <person name="Labutti K."/>
            <person name="Salamov A."/>
            <person name="Andreopoulos B."/>
            <person name="Baker S."/>
            <person name="Barry K."/>
            <person name="Bills G."/>
            <person name="Bluhm B."/>
            <person name="Cannon C."/>
            <person name="Castanera R."/>
            <person name="Culley D."/>
            <person name="Daum C."/>
            <person name="Ezra D."/>
            <person name="Gonzalez J."/>
            <person name="Henrissat B."/>
            <person name="Kuo A."/>
            <person name="Liang C."/>
            <person name="Lipzen A."/>
            <person name="Lutzoni F."/>
            <person name="Magnuson J."/>
            <person name="Mondo S."/>
            <person name="Nolan M."/>
            <person name="Ohm R."/>
            <person name="Pangilinan J."/>
            <person name="Park H.-J."/>
            <person name="Ramirez L."/>
            <person name="Alfaro M."/>
            <person name="Sun H."/>
            <person name="Tritt A."/>
            <person name="Yoshinaga Y."/>
            <person name="Zwiers L.-H."/>
            <person name="Turgeon B."/>
            <person name="Goodwin S."/>
            <person name="Spatafora J."/>
            <person name="Crous P."/>
            <person name="Grigoriev I."/>
        </authorList>
    </citation>
    <scope>NUCLEOTIDE SEQUENCE</scope>
    <source>
        <strain evidence="2">CBS 122367</strain>
    </source>
</reference>
<gene>
    <name evidence="2" type="ORF">K458DRAFT_392102</name>
</gene>
<keyword evidence="1" id="KW-1133">Transmembrane helix</keyword>
<protein>
    <submittedName>
        <fullName evidence="2">Uncharacterized protein</fullName>
    </submittedName>
</protein>
<dbReference type="AlphaFoldDB" id="A0A6G1ITN5"/>
<accession>A0A6G1ITN5</accession>
<dbReference type="EMBL" id="MU005592">
    <property type="protein sequence ID" value="KAF2681313.1"/>
    <property type="molecule type" value="Genomic_DNA"/>
</dbReference>
<sequence>MFFNPDYIYQPNETHKHSINILSTLTESVMGAAWDDGRDLEHSVFPLIVLIAFIYCALALSLCICCGALHWMHLWGCSSGNRNRNVKEEAESHTELHVLLEAMSEGNERDVRRRDALKGLDFGA</sequence>
<keyword evidence="1" id="KW-0472">Membrane</keyword>
<proteinExistence type="predicted"/>
<organism evidence="2 3">
    <name type="scientific">Lentithecium fluviatile CBS 122367</name>
    <dbReference type="NCBI Taxonomy" id="1168545"/>
    <lineage>
        <taxon>Eukaryota</taxon>
        <taxon>Fungi</taxon>
        <taxon>Dikarya</taxon>
        <taxon>Ascomycota</taxon>
        <taxon>Pezizomycotina</taxon>
        <taxon>Dothideomycetes</taxon>
        <taxon>Pleosporomycetidae</taxon>
        <taxon>Pleosporales</taxon>
        <taxon>Massarineae</taxon>
        <taxon>Lentitheciaceae</taxon>
        <taxon>Lentithecium</taxon>
    </lineage>
</organism>
<evidence type="ECO:0000256" key="1">
    <source>
        <dbReference type="SAM" id="Phobius"/>
    </source>
</evidence>
<name>A0A6G1ITN5_9PLEO</name>
<evidence type="ECO:0000313" key="3">
    <source>
        <dbReference type="Proteomes" id="UP000799291"/>
    </source>
</evidence>